<accession>A0A0B0NII4</accession>
<evidence type="ECO:0000313" key="1">
    <source>
        <dbReference type="EMBL" id="KHG11619.1"/>
    </source>
</evidence>
<dbReference type="Proteomes" id="UP000032142">
    <property type="component" value="Unassembled WGS sequence"/>
</dbReference>
<gene>
    <name evidence="1" type="ORF">F383_15359</name>
</gene>
<keyword evidence="2" id="KW-1185">Reference proteome</keyword>
<reference evidence="2" key="1">
    <citation type="submission" date="2014-09" db="EMBL/GenBank/DDBJ databases">
        <authorList>
            <person name="Mudge J."/>
            <person name="Ramaraj T."/>
            <person name="Lindquist I.E."/>
            <person name="Bharti A.K."/>
            <person name="Sundararajan A."/>
            <person name="Cameron C.T."/>
            <person name="Woodward J.E."/>
            <person name="May G.D."/>
            <person name="Brubaker C."/>
            <person name="Broadhvest J."/>
            <person name="Wilkins T.A."/>
        </authorList>
    </citation>
    <scope>NUCLEOTIDE SEQUENCE</scope>
    <source>
        <strain evidence="2">cv. AKA8401</strain>
    </source>
</reference>
<dbReference type="AlphaFoldDB" id="A0A0B0NII4"/>
<sequence>MGLHTSVNSACGIDLGLWAILFTVKASAQ</sequence>
<evidence type="ECO:0000313" key="2">
    <source>
        <dbReference type="Proteomes" id="UP000032142"/>
    </source>
</evidence>
<name>A0A0B0NII4_GOSAR</name>
<protein>
    <submittedName>
        <fullName evidence="1">Uncharacterized protein</fullName>
    </submittedName>
</protein>
<organism evidence="1 2">
    <name type="scientific">Gossypium arboreum</name>
    <name type="common">Tree cotton</name>
    <name type="synonym">Gossypium nanking</name>
    <dbReference type="NCBI Taxonomy" id="29729"/>
    <lineage>
        <taxon>Eukaryota</taxon>
        <taxon>Viridiplantae</taxon>
        <taxon>Streptophyta</taxon>
        <taxon>Embryophyta</taxon>
        <taxon>Tracheophyta</taxon>
        <taxon>Spermatophyta</taxon>
        <taxon>Magnoliopsida</taxon>
        <taxon>eudicotyledons</taxon>
        <taxon>Gunneridae</taxon>
        <taxon>Pentapetalae</taxon>
        <taxon>rosids</taxon>
        <taxon>malvids</taxon>
        <taxon>Malvales</taxon>
        <taxon>Malvaceae</taxon>
        <taxon>Malvoideae</taxon>
        <taxon>Gossypium</taxon>
    </lineage>
</organism>
<dbReference type="EMBL" id="KN396190">
    <property type="protein sequence ID" value="KHG11619.1"/>
    <property type="molecule type" value="Genomic_DNA"/>
</dbReference>
<proteinExistence type="predicted"/>